<dbReference type="SUPFAM" id="SSF53639">
    <property type="entry name" value="AraD/HMP-PK domain-like"/>
    <property type="match status" value="1"/>
</dbReference>
<dbReference type="EMBL" id="CP104064">
    <property type="protein sequence ID" value="WAH38852.1"/>
    <property type="molecule type" value="Genomic_DNA"/>
</dbReference>
<dbReference type="RefSeq" id="WP_268046447.1">
    <property type="nucleotide sequence ID" value="NZ_CP104064.1"/>
</dbReference>
<dbReference type="PANTHER" id="PTHR22789:SF0">
    <property type="entry name" value="3-OXO-TETRONATE 4-PHOSPHATE DECARBOXYLASE-RELATED"/>
    <property type="match status" value="1"/>
</dbReference>
<evidence type="ECO:0000256" key="1">
    <source>
        <dbReference type="ARBA" id="ARBA00022723"/>
    </source>
</evidence>
<evidence type="ECO:0000313" key="4">
    <source>
        <dbReference type="EMBL" id="WAH38852.1"/>
    </source>
</evidence>
<dbReference type="PANTHER" id="PTHR22789">
    <property type="entry name" value="FUCULOSE PHOSPHATE ALDOLASE"/>
    <property type="match status" value="1"/>
</dbReference>
<dbReference type="SMART" id="SM01007">
    <property type="entry name" value="Aldolase_II"/>
    <property type="match status" value="1"/>
</dbReference>
<name>A0ABY6Z7Q0_9BACL</name>
<dbReference type="Proteomes" id="UP001164803">
    <property type="component" value="Chromosome"/>
</dbReference>
<dbReference type="InterPro" id="IPR036409">
    <property type="entry name" value="Aldolase_II/adducin_N_sf"/>
</dbReference>
<dbReference type="InterPro" id="IPR001303">
    <property type="entry name" value="Aldolase_II/adducin_N"/>
</dbReference>
<keyword evidence="1" id="KW-0479">Metal-binding</keyword>
<evidence type="ECO:0000313" key="5">
    <source>
        <dbReference type="Proteomes" id="UP001164803"/>
    </source>
</evidence>
<evidence type="ECO:0000256" key="2">
    <source>
        <dbReference type="ARBA" id="ARBA00023239"/>
    </source>
</evidence>
<sequence>MTHDSNDIRSELTKYSTKIVEKNLVAGPGGNISFRVNETVLISPSGASLDEITPSDWVAVDLHTGEILSGARPSSEVNLHLEIYRKRLDVNAIIHTHAIHCIAVSSAGRDIPPMFADFVAIVGDVSYLEYILPTTNDLAIAANQALGQRNAIVLRNHGAITVGSTLKEAYSRMEILEDAAEIYHLSLQMGTPRVLTDEECSDILNLESERYRMNLLKKPQS</sequence>
<organism evidence="4 5">
    <name type="scientific">Alicyclobacillus dauci</name>
    <dbReference type="NCBI Taxonomy" id="1475485"/>
    <lineage>
        <taxon>Bacteria</taxon>
        <taxon>Bacillati</taxon>
        <taxon>Bacillota</taxon>
        <taxon>Bacilli</taxon>
        <taxon>Bacillales</taxon>
        <taxon>Alicyclobacillaceae</taxon>
        <taxon>Alicyclobacillus</taxon>
    </lineage>
</organism>
<keyword evidence="5" id="KW-1185">Reference proteome</keyword>
<dbReference type="Pfam" id="PF00596">
    <property type="entry name" value="Aldolase_II"/>
    <property type="match status" value="1"/>
</dbReference>
<reference evidence="4" key="1">
    <citation type="submission" date="2022-08" db="EMBL/GenBank/DDBJ databases">
        <title>Alicyclobacillus dauci DSM2870, complete genome.</title>
        <authorList>
            <person name="Wang Q."/>
            <person name="Cai R."/>
            <person name="Wang Z."/>
        </authorList>
    </citation>
    <scope>NUCLEOTIDE SEQUENCE</scope>
    <source>
        <strain evidence="4">DSM 28700</strain>
    </source>
</reference>
<proteinExistence type="predicted"/>
<keyword evidence="2" id="KW-0456">Lyase</keyword>
<protein>
    <submittedName>
        <fullName evidence="4">Class II aldolase/adducin family protein</fullName>
    </submittedName>
</protein>
<dbReference type="InterPro" id="IPR050197">
    <property type="entry name" value="Aldolase_class_II_sugar_metab"/>
</dbReference>
<evidence type="ECO:0000259" key="3">
    <source>
        <dbReference type="SMART" id="SM01007"/>
    </source>
</evidence>
<gene>
    <name evidence="4" type="ORF">NZD86_10420</name>
</gene>
<accession>A0ABY6Z7Q0</accession>
<feature type="domain" description="Class II aldolase/adducin N-terminal" evidence="3">
    <location>
        <begin position="10"/>
        <end position="184"/>
    </location>
</feature>
<dbReference type="Gene3D" id="3.40.225.10">
    <property type="entry name" value="Class II aldolase/adducin N-terminal domain"/>
    <property type="match status" value="1"/>
</dbReference>